<evidence type="ECO:0000313" key="2">
    <source>
        <dbReference type="EMBL" id="SFQ12496.1"/>
    </source>
</evidence>
<name>A0A1I5VZR5_9RHOB</name>
<proteinExistence type="predicted"/>
<feature type="signal peptide" evidence="1">
    <location>
        <begin position="1"/>
        <end position="23"/>
    </location>
</feature>
<keyword evidence="3" id="KW-1185">Reference proteome</keyword>
<evidence type="ECO:0000256" key="1">
    <source>
        <dbReference type="SAM" id="SignalP"/>
    </source>
</evidence>
<gene>
    <name evidence="2" type="ORF">SAMN05421853_10224</name>
</gene>
<dbReference type="RefSeq" id="WP_175497477.1">
    <property type="nucleotide sequence ID" value="NZ_FOXV01000002.1"/>
</dbReference>
<dbReference type="Proteomes" id="UP000243106">
    <property type="component" value="Unassembled WGS sequence"/>
</dbReference>
<dbReference type="STRING" id="93684.SAMN05421853_10224"/>
<dbReference type="EMBL" id="FOXV01000002">
    <property type="protein sequence ID" value="SFQ12496.1"/>
    <property type="molecule type" value="Genomic_DNA"/>
</dbReference>
<organism evidence="2 3">
    <name type="scientific">Roseivivax halotolerans</name>
    <dbReference type="NCBI Taxonomy" id="93684"/>
    <lineage>
        <taxon>Bacteria</taxon>
        <taxon>Pseudomonadati</taxon>
        <taxon>Pseudomonadota</taxon>
        <taxon>Alphaproteobacteria</taxon>
        <taxon>Rhodobacterales</taxon>
        <taxon>Roseobacteraceae</taxon>
        <taxon>Roseivivax</taxon>
    </lineage>
</organism>
<keyword evidence="1" id="KW-0732">Signal</keyword>
<sequence>MRLSSLILTTTLFAIVSFPLAAASLPAAFVQASDLKAPGTVYLPEPDPRVQQ</sequence>
<reference evidence="3" key="1">
    <citation type="submission" date="2016-10" db="EMBL/GenBank/DDBJ databases">
        <authorList>
            <person name="Varghese N."/>
            <person name="Submissions S."/>
        </authorList>
    </citation>
    <scope>NUCLEOTIDE SEQUENCE [LARGE SCALE GENOMIC DNA]</scope>
    <source>
        <strain evidence="3">JCM 10271</strain>
    </source>
</reference>
<protein>
    <submittedName>
        <fullName evidence="2">Uncharacterized protein</fullName>
    </submittedName>
</protein>
<evidence type="ECO:0000313" key="3">
    <source>
        <dbReference type="Proteomes" id="UP000243106"/>
    </source>
</evidence>
<accession>A0A1I5VZR5</accession>
<dbReference type="AlphaFoldDB" id="A0A1I5VZR5"/>
<feature type="chain" id="PRO_5017274750" evidence="1">
    <location>
        <begin position="24"/>
        <end position="52"/>
    </location>
</feature>